<evidence type="ECO:0000256" key="1">
    <source>
        <dbReference type="ARBA" id="ARBA00023125"/>
    </source>
</evidence>
<reference evidence="4" key="1">
    <citation type="submission" date="2017-05" db="EMBL/GenBank/DDBJ databases">
        <authorList>
            <consortium name="The Broad Institute Genomics Platform"/>
            <consortium name="The Broad Institute Genomic Center for Infectious Diseases"/>
            <person name="Earl A."/>
            <person name="Manson A."/>
            <person name="Schwartman J."/>
            <person name="Gilmore M."/>
            <person name="Abouelleil A."/>
            <person name="Cao P."/>
            <person name="Chapman S."/>
            <person name="Cusick C."/>
            <person name="Shea T."/>
            <person name="Young S."/>
            <person name="Neafsey D."/>
            <person name="Nusbaum C."/>
            <person name="Birren B."/>
        </authorList>
    </citation>
    <scope>NUCLEOTIDE SEQUENCE</scope>
    <source>
        <strain evidence="4">9E7_DIV0242</strain>
    </source>
</reference>
<evidence type="ECO:0000256" key="2">
    <source>
        <dbReference type="PROSITE-ProRule" id="PRU00335"/>
    </source>
</evidence>
<name>A0AAQ3Y0V9_9ENTE</name>
<dbReference type="PANTHER" id="PTHR43479">
    <property type="entry name" value="ACREF/ENVCD OPERON REPRESSOR-RELATED"/>
    <property type="match status" value="1"/>
</dbReference>
<dbReference type="RefSeq" id="WP_339101625.1">
    <property type="nucleotide sequence ID" value="NZ_CP147247.1"/>
</dbReference>
<protein>
    <recommendedName>
        <fullName evidence="3">HTH tetR-type domain-containing protein</fullName>
    </recommendedName>
</protein>
<proteinExistence type="predicted"/>
<keyword evidence="5" id="KW-1185">Reference proteome</keyword>
<evidence type="ECO:0000313" key="4">
    <source>
        <dbReference type="EMBL" id="WYJ90551.1"/>
    </source>
</evidence>
<reference evidence="4" key="2">
    <citation type="submission" date="2024-03" db="EMBL/GenBank/DDBJ databases">
        <title>The Genome Sequence of Enterococcus sp. DIV0242b.</title>
        <authorList>
            <consortium name="The Broad Institute Genomics Platform"/>
            <consortium name="The Broad Institute Microbial Omics Core"/>
            <consortium name="The Broad Institute Genomic Center for Infectious Diseases"/>
            <person name="Earl A."/>
            <person name="Manson A."/>
            <person name="Gilmore M."/>
            <person name="Schwartman J."/>
            <person name="Shea T."/>
            <person name="Abouelleil A."/>
            <person name="Cao P."/>
            <person name="Chapman S."/>
            <person name="Cusick C."/>
            <person name="Young S."/>
            <person name="Neafsey D."/>
            <person name="Nusbaum C."/>
            <person name="Birren B."/>
        </authorList>
    </citation>
    <scope>NUCLEOTIDE SEQUENCE</scope>
    <source>
        <strain evidence="4">9E7_DIV0242</strain>
    </source>
</reference>
<dbReference type="SUPFAM" id="SSF46689">
    <property type="entry name" value="Homeodomain-like"/>
    <property type="match status" value="1"/>
</dbReference>
<evidence type="ECO:0000259" key="3">
    <source>
        <dbReference type="PROSITE" id="PS50977"/>
    </source>
</evidence>
<dbReference type="InterPro" id="IPR001647">
    <property type="entry name" value="HTH_TetR"/>
</dbReference>
<dbReference type="InterPro" id="IPR050624">
    <property type="entry name" value="HTH-type_Tx_Regulator"/>
</dbReference>
<dbReference type="GO" id="GO:0003677">
    <property type="term" value="F:DNA binding"/>
    <property type="evidence" value="ECO:0007669"/>
    <property type="project" value="UniProtKB-UniRule"/>
</dbReference>
<gene>
    <name evidence="4" type="ORF">A5888_002308</name>
</gene>
<dbReference type="Gene3D" id="1.10.357.10">
    <property type="entry name" value="Tetracycline Repressor, domain 2"/>
    <property type="match status" value="1"/>
</dbReference>
<dbReference type="Pfam" id="PF00440">
    <property type="entry name" value="TetR_N"/>
    <property type="match status" value="1"/>
</dbReference>
<feature type="domain" description="HTH tetR-type" evidence="3">
    <location>
        <begin position="11"/>
        <end position="71"/>
    </location>
</feature>
<dbReference type="PROSITE" id="PS50977">
    <property type="entry name" value="HTH_TETR_2"/>
    <property type="match status" value="1"/>
</dbReference>
<organism evidence="4 5">
    <name type="scientific">Candidatus Enterococcus clewellii</name>
    <dbReference type="NCBI Taxonomy" id="1834193"/>
    <lineage>
        <taxon>Bacteria</taxon>
        <taxon>Bacillati</taxon>
        <taxon>Bacillota</taxon>
        <taxon>Bacilli</taxon>
        <taxon>Lactobacillales</taxon>
        <taxon>Enterococcaceae</taxon>
        <taxon>Enterococcus</taxon>
    </lineage>
</organism>
<evidence type="ECO:0000313" key="5">
    <source>
        <dbReference type="Proteomes" id="UP000195141"/>
    </source>
</evidence>
<dbReference type="Proteomes" id="UP000195141">
    <property type="component" value="Chromosome"/>
</dbReference>
<dbReference type="EMBL" id="CP147247">
    <property type="protein sequence ID" value="WYJ90551.1"/>
    <property type="molecule type" value="Genomic_DNA"/>
</dbReference>
<feature type="DNA-binding region" description="H-T-H motif" evidence="2">
    <location>
        <begin position="34"/>
        <end position="53"/>
    </location>
</feature>
<accession>A0AAQ3Y0V9</accession>
<dbReference type="AlphaFoldDB" id="A0AAQ3Y0V9"/>
<dbReference type="InterPro" id="IPR009057">
    <property type="entry name" value="Homeodomain-like_sf"/>
</dbReference>
<dbReference type="PANTHER" id="PTHR43479:SF11">
    <property type="entry name" value="ACREF_ENVCD OPERON REPRESSOR-RELATED"/>
    <property type="match status" value="1"/>
</dbReference>
<keyword evidence="1 2" id="KW-0238">DNA-binding</keyword>
<sequence>MPKIFSIEEKAQINQRLLNEATYCLSHFGIKKTTVDMLVTRAHIPKGTFYLFYESKEALLFQALLGLHEQIETELNTQIQQVEDKRDVEAVTAVILFFFRKADESGMLRMMAADELTLLVQKLPKKMIMDHLESDHDMILTLFEQLAISPKKEIASYAAAFRSLFTTLLHKAETGETETYDALYLCIRGLVLQMME</sequence>